<evidence type="ECO:0000256" key="2">
    <source>
        <dbReference type="ARBA" id="ARBA00022833"/>
    </source>
</evidence>
<dbReference type="InterPro" id="IPR036291">
    <property type="entry name" value="NAD(P)-bd_dom_sf"/>
</dbReference>
<sequence length="346" mass="38175">MKVLKRISSRPQDMKFLDIPEPVIPRKDWIKVKVAYAGICGSDIKMFHKDCSEADSKLKPPVIPGHESSGIVWETGSEVYHVKAGDRVVCHTMADPCGCCEYCLTGNWGLCSKRKGIGSDINGAFAEYLICPAKNAIKIPDQLSLKTAALTEPLACSIRMIEEIGNIRRGETIVIFGPGPIGACCALAAKAAGAVPMMVGTEHSGHRMKILADLGIQCVTNDENLAYRVKEIFGDLADAAVDAVGSEKVFHQAFQVVRKLGRVIIGAADEVNKDYSVNMQKVFSRQIKILPACSSTPKGWHEAVNMLKQYQDEFEKILGKEYPLQMWRDAFQKAESREDFKIMLRP</sequence>
<dbReference type="EMBL" id="CP040058">
    <property type="protein sequence ID" value="QCP34593.1"/>
    <property type="molecule type" value="Genomic_DNA"/>
</dbReference>
<feature type="domain" description="Alcohol dehydrogenase-like N-terminal" evidence="6">
    <location>
        <begin position="27"/>
        <end position="141"/>
    </location>
</feature>
<evidence type="ECO:0000313" key="7">
    <source>
        <dbReference type="EMBL" id="QCP34593.1"/>
    </source>
</evidence>
<dbReference type="SUPFAM" id="SSF50129">
    <property type="entry name" value="GroES-like"/>
    <property type="match status" value="1"/>
</dbReference>
<dbReference type="GO" id="GO:0004022">
    <property type="term" value="F:alcohol dehydrogenase (NAD+) activity"/>
    <property type="evidence" value="ECO:0007669"/>
    <property type="project" value="UniProtKB-EC"/>
</dbReference>
<organism evidence="7 8">
    <name type="scientific">Anaerostipes rhamnosivorans</name>
    <dbReference type="NCBI Taxonomy" id="1229621"/>
    <lineage>
        <taxon>Bacteria</taxon>
        <taxon>Bacillati</taxon>
        <taxon>Bacillota</taxon>
        <taxon>Clostridia</taxon>
        <taxon>Lachnospirales</taxon>
        <taxon>Lachnospiraceae</taxon>
        <taxon>Anaerostipes</taxon>
    </lineage>
</organism>
<evidence type="ECO:0000256" key="3">
    <source>
        <dbReference type="ARBA" id="ARBA00023002"/>
    </source>
</evidence>
<dbReference type="SUPFAM" id="SSF51735">
    <property type="entry name" value="NAD(P)-binding Rossmann-fold domains"/>
    <property type="match status" value="1"/>
</dbReference>
<gene>
    <name evidence="7" type="ORF">AR1Y2_1139</name>
</gene>
<dbReference type="OrthoDB" id="9777057at2"/>
<dbReference type="InterPro" id="IPR013154">
    <property type="entry name" value="ADH-like_N"/>
</dbReference>
<evidence type="ECO:0000256" key="4">
    <source>
        <dbReference type="RuleBase" id="RU361277"/>
    </source>
</evidence>
<dbReference type="RefSeq" id="WP_137328117.1">
    <property type="nucleotide sequence ID" value="NZ_CP040058.1"/>
</dbReference>
<keyword evidence="2 4" id="KW-0862">Zinc</keyword>
<comment type="cofactor">
    <cofactor evidence="4">
        <name>Zn(2+)</name>
        <dbReference type="ChEBI" id="CHEBI:29105"/>
    </cofactor>
</comment>
<dbReference type="PANTHER" id="PTHR43401">
    <property type="entry name" value="L-THREONINE 3-DEHYDROGENASE"/>
    <property type="match status" value="1"/>
</dbReference>
<reference evidence="7 8" key="1">
    <citation type="submission" date="2019-05" db="EMBL/GenBank/DDBJ databases">
        <title>Complete genome sequencing of Anaerostipes rhamnosivorans.</title>
        <authorList>
            <person name="Bui T.P.N."/>
            <person name="de Vos W.M."/>
        </authorList>
    </citation>
    <scope>NUCLEOTIDE SEQUENCE [LARGE SCALE GENOMIC DNA]</scope>
    <source>
        <strain evidence="7 8">1y2</strain>
    </source>
</reference>
<evidence type="ECO:0000259" key="5">
    <source>
        <dbReference type="Pfam" id="PF00107"/>
    </source>
</evidence>
<protein>
    <submittedName>
        <fullName evidence="7">Alcohol dehydrogenase</fullName>
        <ecNumber evidence="7">1.1.1.1</ecNumber>
    </submittedName>
</protein>
<dbReference type="KEGG" id="arf:AR1Y2_1139"/>
<name>A0A4P8IFE4_9FIRM</name>
<dbReference type="Pfam" id="PF00107">
    <property type="entry name" value="ADH_zinc_N"/>
    <property type="match status" value="1"/>
</dbReference>
<dbReference type="Proteomes" id="UP000298653">
    <property type="component" value="Chromosome"/>
</dbReference>
<comment type="similarity">
    <text evidence="4">Belongs to the zinc-containing alcohol dehydrogenase family.</text>
</comment>
<evidence type="ECO:0000259" key="6">
    <source>
        <dbReference type="Pfam" id="PF08240"/>
    </source>
</evidence>
<keyword evidence="3 7" id="KW-0560">Oxidoreductase</keyword>
<keyword evidence="8" id="KW-1185">Reference proteome</keyword>
<dbReference type="GO" id="GO:0008270">
    <property type="term" value="F:zinc ion binding"/>
    <property type="evidence" value="ECO:0007669"/>
    <property type="project" value="InterPro"/>
</dbReference>
<evidence type="ECO:0000256" key="1">
    <source>
        <dbReference type="ARBA" id="ARBA00022723"/>
    </source>
</evidence>
<dbReference type="AlphaFoldDB" id="A0A4P8IFE4"/>
<dbReference type="PANTHER" id="PTHR43401:SF2">
    <property type="entry name" value="L-THREONINE 3-DEHYDROGENASE"/>
    <property type="match status" value="1"/>
</dbReference>
<dbReference type="InterPro" id="IPR050129">
    <property type="entry name" value="Zn_alcohol_dh"/>
</dbReference>
<dbReference type="PROSITE" id="PS00059">
    <property type="entry name" value="ADH_ZINC"/>
    <property type="match status" value="1"/>
</dbReference>
<accession>A0A4P8IFE4</accession>
<proteinExistence type="inferred from homology"/>
<dbReference type="Gene3D" id="3.40.50.720">
    <property type="entry name" value="NAD(P)-binding Rossmann-like Domain"/>
    <property type="match status" value="1"/>
</dbReference>
<dbReference type="Gene3D" id="3.90.180.10">
    <property type="entry name" value="Medium-chain alcohol dehydrogenases, catalytic domain"/>
    <property type="match status" value="1"/>
</dbReference>
<dbReference type="InterPro" id="IPR013149">
    <property type="entry name" value="ADH-like_C"/>
</dbReference>
<evidence type="ECO:0000313" key="8">
    <source>
        <dbReference type="Proteomes" id="UP000298653"/>
    </source>
</evidence>
<feature type="domain" description="Alcohol dehydrogenase-like C-terminal" evidence="5">
    <location>
        <begin position="180"/>
        <end position="308"/>
    </location>
</feature>
<dbReference type="InterPro" id="IPR002328">
    <property type="entry name" value="ADH_Zn_CS"/>
</dbReference>
<keyword evidence="1 4" id="KW-0479">Metal-binding</keyword>
<dbReference type="InterPro" id="IPR011032">
    <property type="entry name" value="GroES-like_sf"/>
</dbReference>
<dbReference type="Pfam" id="PF08240">
    <property type="entry name" value="ADH_N"/>
    <property type="match status" value="1"/>
</dbReference>
<dbReference type="EC" id="1.1.1.1" evidence="7"/>